<feature type="domain" description="PAS" evidence="8">
    <location>
        <begin position="140"/>
        <end position="211"/>
    </location>
</feature>
<dbReference type="Gene3D" id="3.40.50.2300">
    <property type="match status" value="1"/>
</dbReference>
<dbReference type="EMBL" id="FQUX01000002">
    <property type="protein sequence ID" value="SHE97704.1"/>
    <property type="molecule type" value="Genomic_DNA"/>
</dbReference>
<dbReference type="GO" id="GO:0007234">
    <property type="term" value="P:osmosensory signaling via phosphorelay pathway"/>
    <property type="evidence" value="ECO:0007669"/>
    <property type="project" value="TreeGrafter"/>
</dbReference>
<feature type="modified residue" description="4-aspartylphosphate" evidence="6">
    <location>
        <position position="62"/>
    </location>
</feature>
<evidence type="ECO:0000259" key="7">
    <source>
        <dbReference type="PROSITE" id="PS50110"/>
    </source>
</evidence>
<evidence type="ECO:0000256" key="1">
    <source>
        <dbReference type="ARBA" id="ARBA00000085"/>
    </source>
</evidence>
<keyword evidence="5" id="KW-0472">Membrane</keyword>
<protein>
    <recommendedName>
        <fullName evidence="2">histidine kinase</fullName>
        <ecNumber evidence="2">2.7.13.3</ecNumber>
    </recommendedName>
</protein>
<dbReference type="Pfam" id="PF00072">
    <property type="entry name" value="Response_reg"/>
    <property type="match status" value="1"/>
</dbReference>
<dbReference type="GO" id="GO:0016020">
    <property type="term" value="C:membrane"/>
    <property type="evidence" value="ECO:0007669"/>
    <property type="project" value="UniProtKB-SubCell"/>
</dbReference>
<keyword evidence="6" id="KW-0597">Phosphoprotein</keyword>
<evidence type="ECO:0000256" key="4">
    <source>
        <dbReference type="ARBA" id="ARBA00022777"/>
    </source>
</evidence>
<dbReference type="SUPFAM" id="SSF52172">
    <property type="entry name" value="CheY-like"/>
    <property type="match status" value="1"/>
</dbReference>
<dbReference type="Pfam" id="PF13426">
    <property type="entry name" value="PAS_9"/>
    <property type="match status" value="1"/>
</dbReference>
<dbReference type="EC" id="2.7.13.3" evidence="2"/>
<dbReference type="GO" id="GO:0000155">
    <property type="term" value="F:phosphorelay sensor kinase activity"/>
    <property type="evidence" value="ECO:0007669"/>
    <property type="project" value="InterPro"/>
</dbReference>
<dbReference type="Gene3D" id="1.10.287.130">
    <property type="match status" value="1"/>
</dbReference>
<dbReference type="InterPro" id="IPR050351">
    <property type="entry name" value="BphY/WalK/GraS-like"/>
</dbReference>
<dbReference type="SMART" id="SM00448">
    <property type="entry name" value="REC"/>
    <property type="match status" value="1"/>
</dbReference>
<dbReference type="InterPro" id="IPR035965">
    <property type="entry name" value="PAS-like_dom_sf"/>
</dbReference>
<dbReference type="NCBIfam" id="TIGR00229">
    <property type="entry name" value="sensory_box"/>
    <property type="match status" value="1"/>
</dbReference>
<dbReference type="InterPro" id="IPR000014">
    <property type="entry name" value="PAS"/>
</dbReference>
<dbReference type="InterPro" id="IPR001789">
    <property type="entry name" value="Sig_transdc_resp-reg_receiver"/>
</dbReference>
<dbReference type="RefSeq" id="WP_072861078.1">
    <property type="nucleotide sequence ID" value="NZ_FQUX01000002.1"/>
</dbReference>
<feature type="domain" description="Response regulatory" evidence="7">
    <location>
        <begin position="9"/>
        <end position="127"/>
    </location>
</feature>
<dbReference type="PANTHER" id="PTHR42878">
    <property type="entry name" value="TWO-COMPONENT HISTIDINE KINASE"/>
    <property type="match status" value="1"/>
</dbReference>
<dbReference type="GO" id="GO:0030295">
    <property type="term" value="F:protein kinase activator activity"/>
    <property type="evidence" value="ECO:0007669"/>
    <property type="project" value="TreeGrafter"/>
</dbReference>
<dbReference type="Pfam" id="PF00512">
    <property type="entry name" value="HisKA"/>
    <property type="match status" value="1"/>
</dbReference>
<dbReference type="SUPFAM" id="SSF55785">
    <property type="entry name" value="PYP-like sensor domain (PAS domain)"/>
    <property type="match status" value="1"/>
</dbReference>
<evidence type="ECO:0000313" key="9">
    <source>
        <dbReference type="EMBL" id="SHE97704.1"/>
    </source>
</evidence>
<name>A0A1M4XVT8_9FLAO</name>
<evidence type="ECO:0000256" key="5">
    <source>
        <dbReference type="ARBA" id="ARBA00023136"/>
    </source>
</evidence>
<keyword evidence="3" id="KW-0808">Transferase</keyword>
<evidence type="ECO:0000256" key="3">
    <source>
        <dbReference type="ARBA" id="ARBA00022679"/>
    </source>
</evidence>
<dbReference type="InterPro" id="IPR011006">
    <property type="entry name" value="CheY-like_superfamily"/>
</dbReference>
<dbReference type="Gene3D" id="3.30.450.20">
    <property type="entry name" value="PAS domain"/>
    <property type="match status" value="1"/>
</dbReference>
<proteinExistence type="predicted"/>
<dbReference type="PROSITE" id="PS50110">
    <property type="entry name" value="RESPONSE_REGULATORY"/>
    <property type="match status" value="1"/>
</dbReference>
<keyword evidence="4" id="KW-0418">Kinase</keyword>
<gene>
    <name evidence="9" type="ORF">SAMN03080594_102224</name>
</gene>
<dbReference type="CDD" id="cd00082">
    <property type="entry name" value="HisKA"/>
    <property type="match status" value="1"/>
</dbReference>
<dbReference type="InterPro" id="IPR036097">
    <property type="entry name" value="HisK_dim/P_sf"/>
</dbReference>
<evidence type="ECO:0000259" key="8">
    <source>
        <dbReference type="PROSITE" id="PS50112"/>
    </source>
</evidence>
<dbReference type="SUPFAM" id="SSF47384">
    <property type="entry name" value="Homodimeric domain of signal transducing histidine kinase"/>
    <property type="match status" value="1"/>
</dbReference>
<dbReference type="InterPro" id="IPR003661">
    <property type="entry name" value="HisK_dim/P_dom"/>
</dbReference>
<comment type="catalytic activity">
    <reaction evidence="1">
        <text>ATP + protein L-histidine = ADP + protein N-phospho-L-histidine.</text>
        <dbReference type="EC" id="2.7.13.3"/>
    </reaction>
</comment>
<dbReference type="OrthoDB" id="9124519at2"/>
<sequence length="343" mass="39638">MIKDKTPYHILVIEDNPGDIILIQDFLEEWILNPTIIRAHNYNEARILFEQEDFVCHCILLDLTLPDKSGEALIIDILSNNIKVPIIVLTGFDSFPFALKSLSLGISDYLLKEDLSAISLYKSIVYNIEKKKTLISLQESEDRYSKLFHISPLPMWLFDMDSLRFLDVNQAAMDNYGYDFDEFMSMTLKDLRPEAELEYLEELIAKIKESKSKNFNGILTHKKKSNELIQVEIFSSVMDAEKSGVRLVLAHDITDKLKRIDAIEKQNKKLKEIAWLESHVVRAPLARIIGLVNMLDNELLNEEERSTLLQYIKESTQEMDEIVREVVQKAEALSLNNGYTYET</sequence>
<dbReference type="PROSITE" id="PS50112">
    <property type="entry name" value="PAS"/>
    <property type="match status" value="1"/>
</dbReference>
<dbReference type="PANTHER" id="PTHR42878:SF15">
    <property type="entry name" value="BACTERIOPHYTOCHROME"/>
    <property type="match status" value="1"/>
</dbReference>
<organism evidence="9 10">
    <name type="scientific">Arenibacter palladensis</name>
    <dbReference type="NCBI Taxonomy" id="237373"/>
    <lineage>
        <taxon>Bacteria</taxon>
        <taxon>Pseudomonadati</taxon>
        <taxon>Bacteroidota</taxon>
        <taxon>Flavobacteriia</taxon>
        <taxon>Flavobacteriales</taxon>
        <taxon>Flavobacteriaceae</taxon>
        <taxon>Arenibacter</taxon>
    </lineage>
</organism>
<dbReference type="Proteomes" id="UP000184406">
    <property type="component" value="Unassembled WGS sequence"/>
</dbReference>
<dbReference type="AlphaFoldDB" id="A0A1M4XVT8"/>
<keyword evidence="10" id="KW-1185">Reference proteome</keyword>
<evidence type="ECO:0000256" key="2">
    <source>
        <dbReference type="ARBA" id="ARBA00012438"/>
    </source>
</evidence>
<accession>A0A1M4XVT8</accession>
<dbReference type="CDD" id="cd00156">
    <property type="entry name" value="REC"/>
    <property type="match status" value="1"/>
</dbReference>
<evidence type="ECO:0000313" key="10">
    <source>
        <dbReference type="Proteomes" id="UP000184406"/>
    </source>
</evidence>
<dbReference type="SMART" id="SM00091">
    <property type="entry name" value="PAS"/>
    <property type="match status" value="1"/>
</dbReference>
<dbReference type="GO" id="GO:0000156">
    <property type="term" value="F:phosphorelay response regulator activity"/>
    <property type="evidence" value="ECO:0007669"/>
    <property type="project" value="TreeGrafter"/>
</dbReference>
<evidence type="ECO:0000256" key="6">
    <source>
        <dbReference type="PROSITE-ProRule" id="PRU00169"/>
    </source>
</evidence>
<reference evidence="10" key="1">
    <citation type="submission" date="2016-11" db="EMBL/GenBank/DDBJ databases">
        <authorList>
            <person name="Varghese N."/>
            <person name="Submissions S."/>
        </authorList>
    </citation>
    <scope>NUCLEOTIDE SEQUENCE [LARGE SCALE GENOMIC DNA]</scope>
    <source>
        <strain evidence="10">DSM 17539</strain>
    </source>
</reference>
<dbReference type="CDD" id="cd00130">
    <property type="entry name" value="PAS"/>
    <property type="match status" value="1"/>
</dbReference>